<keyword evidence="4 6" id="KW-0067">ATP-binding</keyword>
<dbReference type="Pfam" id="PF00005">
    <property type="entry name" value="ABC_tran"/>
    <property type="match status" value="1"/>
</dbReference>
<protein>
    <submittedName>
        <fullName evidence="6">Metal ABC transporter ATP-binding protein</fullName>
    </submittedName>
</protein>
<dbReference type="EMBL" id="JADIMF010000020">
    <property type="protein sequence ID" value="MBO8468436.1"/>
    <property type="molecule type" value="Genomic_DNA"/>
</dbReference>
<feature type="domain" description="ABC transporter" evidence="5">
    <location>
        <begin position="4"/>
        <end position="233"/>
    </location>
</feature>
<sequence length="237" mass="26427">MILISGRNLTLGYEGQPIIRNLSFSVEQGDYLCIVGENGSGKSTFVKTVLSLIEPLDGEIRYSGGLKKNEIGYLPQQSGIQRDFPSSVMEVVLSGCLNRHKRIFGYSAEEKKKACSELEKLGMSEYRKASFQELSGGQQQRVLLARALMATEKLLFLDEPVTGLDPKTSSELYEIVDSLNRNGITIMMVTHDIHPALNDAQTILHLSHNGYFFGPKEKYFLSPMGMEFMKEAGHDHS</sequence>
<evidence type="ECO:0000313" key="7">
    <source>
        <dbReference type="Proteomes" id="UP000810292"/>
    </source>
</evidence>
<dbReference type="InterPro" id="IPR050153">
    <property type="entry name" value="Metal_Ion_Import_ABC"/>
</dbReference>
<dbReference type="PROSITE" id="PS00211">
    <property type="entry name" value="ABC_TRANSPORTER_1"/>
    <property type="match status" value="1"/>
</dbReference>
<keyword evidence="3" id="KW-0547">Nucleotide-binding</keyword>
<evidence type="ECO:0000256" key="2">
    <source>
        <dbReference type="ARBA" id="ARBA00022448"/>
    </source>
</evidence>
<evidence type="ECO:0000256" key="4">
    <source>
        <dbReference type="ARBA" id="ARBA00022840"/>
    </source>
</evidence>
<dbReference type="InterPro" id="IPR017871">
    <property type="entry name" value="ABC_transporter-like_CS"/>
</dbReference>
<proteinExistence type="inferred from homology"/>
<comment type="caution">
    <text evidence="6">The sequence shown here is derived from an EMBL/GenBank/DDBJ whole genome shotgun (WGS) entry which is preliminary data.</text>
</comment>
<evidence type="ECO:0000256" key="3">
    <source>
        <dbReference type="ARBA" id="ARBA00022741"/>
    </source>
</evidence>
<dbReference type="Gene3D" id="3.40.50.300">
    <property type="entry name" value="P-loop containing nucleotide triphosphate hydrolases"/>
    <property type="match status" value="1"/>
</dbReference>
<dbReference type="PANTHER" id="PTHR42734">
    <property type="entry name" value="METAL TRANSPORT SYSTEM ATP-BINDING PROTEIN TM_0124-RELATED"/>
    <property type="match status" value="1"/>
</dbReference>
<dbReference type="AlphaFoldDB" id="A0A9D9NCG5"/>
<dbReference type="CDD" id="cd03235">
    <property type="entry name" value="ABC_Metallic_Cations"/>
    <property type="match status" value="1"/>
</dbReference>
<keyword evidence="2" id="KW-0813">Transport</keyword>
<dbReference type="PANTHER" id="PTHR42734:SF17">
    <property type="entry name" value="METAL TRANSPORT SYSTEM ATP-BINDING PROTEIN TM_0124-RELATED"/>
    <property type="match status" value="1"/>
</dbReference>
<dbReference type="Proteomes" id="UP000810292">
    <property type="component" value="Unassembled WGS sequence"/>
</dbReference>
<dbReference type="PROSITE" id="PS50893">
    <property type="entry name" value="ABC_TRANSPORTER_2"/>
    <property type="match status" value="1"/>
</dbReference>
<organism evidence="6 7">
    <name type="scientific">Candidatus Ornithospirochaeta stercoravium</name>
    <dbReference type="NCBI Taxonomy" id="2840897"/>
    <lineage>
        <taxon>Bacteria</taxon>
        <taxon>Pseudomonadati</taxon>
        <taxon>Spirochaetota</taxon>
        <taxon>Spirochaetia</taxon>
        <taxon>Spirochaetales</taxon>
        <taxon>Spirochaetaceae</taxon>
        <taxon>Spirochaetaceae incertae sedis</taxon>
        <taxon>Candidatus Ornithospirochaeta</taxon>
    </lineage>
</organism>
<reference evidence="6" key="2">
    <citation type="journal article" date="2021" name="PeerJ">
        <title>Extensive microbial diversity within the chicken gut microbiome revealed by metagenomics and culture.</title>
        <authorList>
            <person name="Gilroy R."/>
            <person name="Ravi A."/>
            <person name="Getino M."/>
            <person name="Pursley I."/>
            <person name="Horton D.L."/>
            <person name="Alikhan N.F."/>
            <person name="Baker D."/>
            <person name="Gharbi K."/>
            <person name="Hall N."/>
            <person name="Watson M."/>
            <person name="Adriaenssens E.M."/>
            <person name="Foster-Nyarko E."/>
            <person name="Jarju S."/>
            <person name="Secka A."/>
            <person name="Antonio M."/>
            <person name="Oren A."/>
            <person name="Chaudhuri R.R."/>
            <person name="La Ragione R."/>
            <person name="Hildebrand F."/>
            <person name="Pallen M.J."/>
        </authorList>
    </citation>
    <scope>NUCLEOTIDE SEQUENCE</scope>
    <source>
        <strain evidence="6">14700</strain>
    </source>
</reference>
<dbReference type="SUPFAM" id="SSF52540">
    <property type="entry name" value="P-loop containing nucleoside triphosphate hydrolases"/>
    <property type="match status" value="1"/>
</dbReference>
<gene>
    <name evidence="6" type="ORF">IAA72_01450</name>
</gene>
<dbReference type="InterPro" id="IPR027417">
    <property type="entry name" value="P-loop_NTPase"/>
</dbReference>
<comment type="similarity">
    <text evidence="1">Belongs to the ABC transporter superfamily.</text>
</comment>
<evidence type="ECO:0000313" key="6">
    <source>
        <dbReference type="EMBL" id="MBO8468436.1"/>
    </source>
</evidence>
<reference evidence="6" key="1">
    <citation type="submission" date="2020-10" db="EMBL/GenBank/DDBJ databases">
        <authorList>
            <person name="Gilroy R."/>
        </authorList>
    </citation>
    <scope>NUCLEOTIDE SEQUENCE</scope>
    <source>
        <strain evidence="6">14700</strain>
    </source>
</reference>
<accession>A0A9D9NCG5</accession>
<dbReference type="GO" id="GO:0016887">
    <property type="term" value="F:ATP hydrolysis activity"/>
    <property type="evidence" value="ECO:0007669"/>
    <property type="project" value="InterPro"/>
</dbReference>
<dbReference type="InterPro" id="IPR003439">
    <property type="entry name" value="ABC_transporter-like_ATP-bd"/>
</dbReference>
<dbReference type="SMART" id="SM00382">
    <property type="entry name" value="AAA"/>
    <property type="match status" value="1"/>
</dbReference>
<dbReference type="InterPro" id="IPR003593">
    <property type="entry name" value="AAA+_ATPase"/>
</dbReference>
<name>A0A9D9NCG5_9SPIO</name>
<evidence type="ECO:0000256" key="1">
    <source>
        <dbReference type="ARBA" id="ARBA00005417"/>
    </source>
</evidence>
<dbReference type="GO" id="GO:0005524">
    <property type="term" value="F:ATP binding"/>
    <property type="evidence" value="ECO:0007669"/>
    <property type="project" value="UniProtKB-KW"/>
</dbReference>
<evidence type="ECO:0000259" key="5">
    <source>
        <dbReference type="PROSITE" id="PS50893"/>
    </source>
</evidence>